<proteinExistence type="predicted"/>
<accession>A0A9Q1EC74</accession>
<sequence>MDEIQGLGVSRTQRLWASCYEVHSFDLDARLFSRVTKDMSSKDSGVPSQINFGAIVMSLPVGRLVIRWLRGSRDLKLIVSPAGSCSLTTSCYPKRLINPAIMKFGTASNGQRR</sequence>
<reference evidence="1" key="1">
    <citation type="journal article" date="2023" name="Science">
        <title>Genome structures resolve the early diversification of teleost fishes.</title>
        <authorList>
            <person name="Parey E."/>
            <person name="Louis A."/>
            <person name="Montfort J."/>
            <person name="Bouchez O."/>
            <person name="Roques C."/>
            <person name="Iampietro C."/>
            <person name="Lluch J."/>
            <person name="Castinel A."/>
            <person name="Donnadieu C."/>
            <person name="Desvignes T."/>
            <person name="Floi Bucao C."/>
            <person name="Jouanno E."/>
            <person name="Wen M."/>
            <person name="Mejri S."/>
            <person name="Dirks R."/>
            <person name="Jansen H."/>
            <person name="Henkel C."/>
            <person name="Chen W.J."/>
            <person name="Zahm M."/>
            <person name="Cabau C."/>
            <person name="Klopp C."/>
            <person name="Thompson A.W."/>
            <person name="Robinson-Rechavi M."/>
            <person name="Braasch I."/>
            <person name="Lecointre G."/>
            <person name="Bobe J."/>
            <person name="Postlethwait J.H."/>
            <person name="Berthelot C."/>
            <person name="Roest Crollius H."/>
            <person name="Guiguen Y."/>
        </authorList>
    </citation>
    <scope>NUCLEOTIDE SEQUENCE</scope>
    <source>
        <strain evidence="1">WJC10195</strain>
    </source>
</reference>
<organism evidence="1 2">
    <name type="scientific">Synaphobranchus kaupii</name>
    <name type="common">Kaup's arrowtooth eel</name>
    <dbReference type="NCBI Taxonomy" id="118154"/>
    <lineage>
        <taxon>Eukaryota</taxon>
        <taxon>Metazoa</taxon>
        <taxon>Chordata</taxon>
        <taxon>Craniata</taxon>
        <taxon>Vertebrata</taxon>
        <taxon>Euteleostomi</taxon>
        <taxon>Actinopterygii</taxon>
        <taxon>Neopterygii</taxon>
        <taxon>Teleostei</taxon>
        <taxon>Anguilliformes</taxon>
        <taxon>Synaphobranchidae</taxon>
        <taxon>Synaphobranchus</taxon>
    </lineage>
</organism>
<evidence type="ECO:0000313" key="1">
    <source>
        <dbReference type="EMBL" id="KAJ8336102.1"/>
    </source>
</evidence>
<comment type="caution">
    <text evidence="1">The sequence shown here is derived from an EMBL/GenBank/DDBJ whole genome shotgun (WGS) entry which is preliminary data.</text>
</comment>
<dbReference type="Proteomes" id="UP001152622">
    <property type="component" value="Chromosome 20"/>
</dbReference>
<dbReference type="AlphaFoldDB" id="A0A9Q1EC74"/>
<gene>
    <name evidence="1" type="ORF">SKAU_G00394450</name>
</gene>
<dbReference type="EMBL" id="JAINUF010000020">
    <property type="protein sequence ID" value="KAJ8336102.1"/>
    <property type="molecule type" value="Genomic_DNA"/>
</dbReference>
<evidence type="ECO:0000313" key="2">
    <source>
        <dbReference type="Proteomes" id="UP001152622"/>
    </source>
</evidence>
<keyword evidence="2" id="KW-1185">Reference proteome</keyword>
<protein>
    <submittedName>
        <fullName evidence="1">Uncharacterized protein</fullName>
    </submittedName>
</protein>
<name>A0A9Q1EC74_SYNKA</name>